<evidence type="ECO:0000256" key="6">
    <source>
        <dbReference type="ARBA" id="ARBA00023136"/>
    </source>
</evidence>
<dbReference type="GO" id="GO:0005351">
    <property type="term" value="F:carbohydrate:proton symporter activity"/>
    <property type="evidence" value="ECO:0007669"/>
    <property type="project" value="TreeGrafter"/>
</dbReference>
<dbReference type="InterPro" id="IPR003663">
    <property type="entry name" value="Sugar/inositol_transpt"/>
</dbReference>
<feature type="compositionally biased region" description="Low complexity" evidence="8">
    <location>
        <begin position="14"/>
        <end position="26"/>
    </location>
</feature>
<feature type="region of interest" description="Disordered" evidence="8">
    <location>
        <begin position="1"/>
        <end position="30"/>
    </location>
</feature>
<dbReference type="InterPro" id="IPR036259">
    <property type="entry name" value="MFS_trans_sf"/>
</dbReference>
<evidence type="ECO:0000256" key="4">
    <source>
        <dbReference type="ARBA" id="ARBA00022692"/>
    </source>
</evidence>
<dbReference type="GO" id="GO:0005886">
    <property type="term" value="C:plasma membrane"/>
    <property type="evidence" value="ECO:0007669"/>
    <property type="project" value="TreeGrafter"/>
</dbReference>
<feature type="transmembrane region" description="Helical" evidence="9">
    <location>
        <begin position="237"/>
        <end position="255"/>
    </location>
</feature>
<evidence type="ECO:0000259" key="10">
    <source>
        <dbReference type="PROSITE" id="PS50850"/>
    </source>
</evidence>
<dbReference type="PROSITE" id="PS50850">
    <property type="entry name" value="MFS"/>
    <property type="match status" value="1"/>
</dbReference>
<dbReference type="eggNOG" id="KOG0254">
    <property type="taxonomic scope" value="Eukaryota"/>
</dbReference>
<proteinExistence type="inferred from homology"/>
<feature type="transmembrane region" description="Helical" evidence="9">
    <location>
        <begin position="163"/>
        <end position="187"/>
    </location>
</feature>
<dbReference type="PANTHER" id="PTHR48022">
    <property type="entry name" value="PLASTIDIC GLUCOSE TRANSPORTER 4"/>
    <property type="match status" value="1"/>
</dbReference>
<dbReference type="OMA" id="IFGWDVG"/>
<keyword evidence="4 9" id="KW-0812">Transmembrane</keyword>
<feature type="transmembrane region" description="Helical" evidence="9">
    <location>
        <begin position="327"/>
        <end position="350"/>
    </location>
</feature>
<evidence type="ECO:0000256" key="1">
    <source>
        <dbReference type="ARBA" id="ARBA00004141"/>
    </source>
</evidence>
<feature type="transmembrane region" description="Helical" evidence="9">
    <location>
        <begin position="140"/>
        <end position="157"/>
    </location>
</feature>
<evidence type="ECO:0000256" key="5">
    <source>
        <dbReference type="ARBA" id="ARBA00022989"/>
    </source>
</evidence>
<feature type="transmembrane region" description="Helical" evidence="9">
    <location>
        <begin position="60"/>
        <end position="85"/>
    </location>
</feature>
<dbReference type="NCBIfam" id="TIGR00879">
    <property type="entry name" value="SP"/>
    <property type="match status" value="1"/>
</dbReference>
<dbReference type="SUPFAM" id="SSF103473">
    <property type="entry name" value="MFS general substrate transporter"/>
    <property type="match status" value="1"/>
</dbReference>
<feature type="transmembrane region" description="Helical" evidence="9">
    <location>
        <begin position="105"/>
        <end position="128"/>
    </location>
</feature>
<feature type="transmembrane region" description="Helical" evidence="9">
    <location>
        <begin position="362"/>
        <end position="383"/>
    </location>
</feature>
<reference evidence="11 12" key="1">
    <citation type="journal article" date="2011" name="Proc. Natl. Acad. Sci. U.S.A.">
        <title>Evolutionary erosion of yeast sex chromosomes by mating-type switching accidents.</title>
        <authorList>
            <person name="Gordon J.L."/>
            <person name="Armisen D."/>
            <person name="Proux-Wera E."/>
            <person name="Oheigeartaigh S.S."/>
            <person name="Byrne K.P."/>
            <person name="Wolfe K.H."/>
        </authorList>
    </citation>
    <scope>NUCLEOTIDE SEQUENCE [LARGE SCALE GENOMIC DNA]</scope>
    <source>
        <strain evidence="12">ATCC 76901 / BCRC 22586 / CBS 4309 / NBRC 1992 / NRRL Y-12630</strain>
    </source>
</reference>
<keyword evidence="12" id="KW-1185">Reference proteome</keyword>
<feature type="transmembrane region" description="Helical" evidence="9">
    <location>
        <begin position="390"/>
        <end position="409"/>
    </location>
</feature>
<keyword evidence="5 9" id="KW-1133">Transmembrane helix</keyword>
<comment type="similarity">
    <text evidence="2 7">Belongs to the major facilitator superfamily. Sugar transporter (TC 2.A.1.1) family.</text>
</comment>
<keyword evidence="6 9" id="KW-0472">Membrane</keyword>
<dbReference type="OrthoDB" id="2241241at2759"/>
<gene>
    <name evidence="11" type="primary">NCAS0E01350</name>
    <name evidence="11" type="ordered locus">NCAS_0E01350</name>
</gene>
<organism evidence="11 12">
    <name type="scientific">Naumovozyma castellii</name>
    <name type="common">Yeast</name>
    <name type="synonym">Saccharomyces castellii</name>
    <dbReference type="NCBI Taxonomy" id="27288"/>
    <lineage>
        <taxon>Eukaryota</taxon>
        <taxon>Fungi</taxon>
        <taxon>Dikarya</taxon>
        <taxon>Ascomycota</taxon>
        <taxon>Saccharomycotina</taxon>
        <taxon>Saccharomycetes</taxon>
        <taxon>Saccharomycetales</taxon>
        <taxon>Saccharomycetaceae</taxon>
        <taxon>Naumovozyma</taxon>
    </lineage>
</organism>
<dbReference type="EMBL" id="HE576756">
    <property type="protein sequence ID" value="CCC70205.1"/>
    <property type="molecule type" value="Genomic_DNA"/>
</dbReference>
<feature type="transmembrane region" description="Helical" evidence="9">
    <location>
        <begin position="421"/>
        <end position="446"/>
    </location>
</feature>
<dbReference type="InterPro" id="IPR005828">
    <property type="entry name" value="MFS_sugar_transport-like"/>
</dbReference>
<evidence type="ECO:0000313" key="12">
    <source>
        <dbReference type="Proteomes" id="UP000001640"/>
    </source>
</evidence>
<evidence type="ECO:0000256" key="7">
    <source>
        <dbReference type="RuleBase" id="RU003346"/>
    </source>
</evidence>
<dbReference type="PROSITE" id="PS00217">
    <property type="entry name" value="SUGAR_TRANSPORT_2"/>
    <property type="match status" value="1"/>
</dbReference>
<comment type="subcellular location">
    <subcellularLocation>
        <location evidence="1">Membrane</location>
        <topology evidence="1">Multi-pass membrane protein</topology>
    </subcellularLocation>
</comment>
<dbReference type="GeneID" id="96903837"/>
<sequence>MSVPAHDLDSNEHTTSITSTMSRSSSQEVPIALTKKRNLGNEETILQENKKNPSLITPMLICLAISFGGFLFGWDIGTIGGIANMSSFKERFGTRQDQGKGTKHFPGLLIGLIIGIFNLSAGVGGVALAKCGDWWGRKRATYFFIFIYSIGLLVQLIHNRAWFQIFIGRLICGLAIGGINVIVPMFISEIAPLRVRGSMVTFYQLKITFGILVGNITVFLCHNGFSRSHQNEAWQIPLGLGFVWAFIVILGLYNSPESAQYLGIKKERWDAALMSTARMNNLSTGDIRAINIVEEMQRRAEQDRLEKSSRRNIFEFIFGKPKLGLRLFIGIMLMIFQQLSGINYFFYYGTTIFAKVGLNDPYTTAIILSSVNFVATFFGIYFVEALRRRTSLVFGSIGMFCCMMIYSSMGSFALNTDGTGITMIVVTCVYIALFAITLGPVTIVLVSELYPMRTKAMSMATCSFANWIMNFLITFLTPLITAQIGFKYGYVFAVCLFFSTCFDWTTVPETKNKTPTEIDNMFS</sequence>
<feature type="domain" description="Major facilitator superfamily (MFS) profile" evidence="10">
    <location>
        <begin position="61"/>
        <end position="511"/>
    </location>
</feature>
<dbReference type="PRINTS" id="PR00171">
    <property type="entry name" value="SUGRTRNSPORT"/>
</dbReference>
<protein>
    <recommendedName>
        <fullName evidence="10">Major facilitator superfamily (MFS) profile domain-containing protein</fullName>
    </recommendedName>
</protein>
<dbReference type="PANTHER" id="PTHR48022:SF50">
    <property type="entry name" value="HEXOSE TRANSPORTER HXT14"/>
    <property type="match status" value="1"/>
</dbReference>
<accession>G0VFD9</accession>
<dbReference type="HOGENOM" id="CLU_001265_30_1_1"/>
<dbReference type="Proteomes" id="UP000001640">
    <property type="component" value="Chromosome 5"/>
</dbReference>
<feature type="transmembrane region" description="Helical" evidence="9">
    <location>
        <begin position="458"/>
        <end position="482"/>
    </location>
</feature>
<dbReference type="GO" id="GO:0005354">
    <property type="term" value="F:galactose transmembrane transporter activity"/>
    <property type="evidence" value="ECO:0007669"/>
    <property type="project" value="EnsemblFungi"/>
</dbReference>
<keyword evidence="3 7" id="KW-0813">Transport</keyword>
<dbReference type="InParanoid" id="G0VFD9"/>
<dbReference type="KEGG" id="ncs:NCAS_0E01350"/>
<dbReference type="Pfam" id="PF00083">
    <property type="entry name" value="Sugar_tr"/>
    <property type="match status" value="1"/>
</dbReference>
<evidence type="ECO:0000313" key="11">
    <source>
        <dbReference type="EMBL" id="CCC70205.1"/>
    </source>
</evidence>
<reference key="2">
    <citation type="submission" date="2011-08" db="EMBL/GenBank/DDBJ databases">
        <title>Genome sequence of Naumovozyma castellii.</title>
        <authorList>
            <person name="Gordon J.L."/>
            <person name="Armisen D."/>
            <person name="Proux-Wera E."/>
            <person name="OhEigeartaigh S.S."/>
            <person name="Byrne K.P."/>
            <person name="Wolfe K.H."/>
        </authorList>
    </citation>
    <scope>NUCLEOTIDE SEQUENCE</scope>
    <source>
        <strain>Type strain:CBS 4309</strain>
    </source>
</reference>
<dbReference type="InterPro" id="IPR050360">
    <property type="entry name" value="MFS_Sugar_Transporters"/>
</dbReference>
<evidence type="ECO:0000256" key="9">
    <source>
        <dbReference type="SAM" id="Phobius"/>
    </source>
</evidence>
<feature type="transmembrane region" description="Helical" evidence="9">
    <location>
        <begin position="207"/>
        <end position="225"/>
    </location>
</feature>
<dbReference type="FunCoup" id="G0VFD9">
    <property type="interactions" value="1507"/>
</dbReference>
<feature type="compositionally biased region" description="Basic and acidic residues" evidence="8">
    <location>
        <begin position="1"/>
        <end position="12"/>
    </location>
</feature>
<evidence type="ECO:0000256" key="2">
    <source>
        <dbReference type="ARBA" id="ARBA00010992"/>
    </source>
</evidence>
<name>G0VFD9_NAUCA</name>
<dbReference type="Gene3D" id="1.20.1250.20">
    <property type="entry name" value="MFS general substrate transporter like domains"/>
    <property type="match status" value="1"/>
</dbReference>
<evidence type="ECO:0000256" key="8">
    <source>
        <dbReference type="SAM" id="MobiDB-lite"/>
    </source>
</evidence>
<dbReference type="AlphaFoldDB" id="G0VFD9"/>
<dbReference type="InterPro" id="IPR005829">
    <property type="entry name" value="Sugar_transporter_CS"/>
</dbReference>
<dbReference type="RefSeq" id="XP_003676565.1">
    <property type="nucleotide sequence ID" value="XM_003676517.1"/>
</dbReference>
<evidence type="ECO:0000256" key="3">
    <source>
        <dbReference type="ARBA" id="ARBA00022448"/>
    </source>
</evidence>
<dbReference type="InterPro" id="IPR020846">
    <property type="entry name" value="MFS_dom"/>
</dbReference>